<feature type="transmembrane region" description="Helical" evidence="6">
    <location>
        <begin position="151"/>
        <end position="172"/>
    </location>
</feature>
<name>A0ABN0Z752_9BACI</name>
<dbReference type="Gene3D" id="1.10.3720.10">
    <property type="entry name" value="MetI-like"/>
    <property type="match status" value="1"/>
</dbReference>
<feature type="transmembrane region" description="Helical" evidence="6">
    <location>
        <begin position="68"/>
        <end position="95"/>
    </location>
</feature>
<protein>
    <submittedName>
        <fullName evidence="8">ABC transporter permease</fullName>
    </submittedName>
</protein>
<feature type="domain" description="ABC transmembrane type-1" evidence="7">
    <location>
        <begin position="21"/>
        <end position="202"/>
    </location>
</feature>
<evidence type="ECO:0000259" key="7">
    <source>
        <dbReference type="PROSITE" id="PS50928"/>
    </source>
</evidence>
<evidence type="ECO:0000256" key="2">
    <source>
        <dbReference type="ARBA" id="ARBA00022448"/>
    </source>
</evidence>
<accession>A0ABN0Z752</accession>
<dbReference type="PANTHER" id="PTHR30177:SF28">
    <property type="entry name" value="CHOLINE TRANSPORT SYSTEM PERMEASE PROTEIN OPUBB"/>
    <property type="match status" value="1"/>
</dbReference>
<evidence type="ECO:0000256" key="5">
    <source>
        <dbReference type="ARBA" id="ARBA00023136"/>
    </source>
</evidence>
<dbReference type="PANTHER" id="PTHR30177">
    <property type="entry name" value="GLYCINE BETAINE/L-PROLINE TRANSPORT SYSTEM PERMEASE PROTEIN PROW"/>
    <property type="match status" value="1"/>
</dbReference>
<evidence type="ECO:0000256" key="6">
    <source>
        <dbReference type="RuleBase" id="RU363032"/>
    </source>
</evidence>
<keyword evidence="4 6" id="KW-1133">Transmembrane helix</keyword>
<dbReference type="EMBL" id="BAAADM010000028">
    <property type="protein sequence ID" value="GAA0435629.1"/>
    <property type="molecule type" value="Genomic_DNA"/>
</dbReference>
<comment type="caution">
    <text evidence="8">The sequence shown here is derived from an EMBL/GenBank/DDBJ whole genome shotgun (WGS) entry which is preliminary data.</text>
</comment>
<evidence type="ECO:0000313" key="8">
    <source>
        <dbReference type="EMBL" id="GAA0435629.1"/>
    </source>
</evidence>
<keyword evidence="3 6" id="KW-0812">Transmembrane</keyword>
<dbReference type="InterPro" id="IPR035906">
    <property type="entry name" value="MetI-like_sf"/>
</dbReference>
<evidence type="ECO:0000256" key="3">
    <source>
        <dbReference type="ARBA" id="ARBA00022692"/>
    </source>
</evidence>
<organism evidence="8 9">
    <name type="scientific">Lentibacillus halophilus</name>
    <dbReference type="NCBI Taxonomy" id="295065"/>
    <lineage>
        <taxon>Bacteria</taxon>
        <taxon>Bacillati</taxon>
        <taxon>Bacillota</taxon>
        <taxon>Bacilli</taxon>
        <taxon>Bacillales</taxon>
        <taxon>Bacillaceae</taxon>
        <taxon>Lentibacillus</taxon>
    </lineage>
</organism>
<dbReference type="Proteomes" id="UP001501459">
    <property type="component" value="Unassembled WGS sequence"/>
</dbReference>
<evidence type="ECO:0000256" key="4">
    <source>
        <dbReference type="ARBA" id="ARBA00022989"/>
    </source>
</evidence>
<keyword evidence="2 6" id="KW-0813">Transport</keyword>
<dbReference type="InterPro" id="IPR000515">
    <property type="entry name" value="MetI-like"/>
</dbReference>
<reference evidence="8 9" key="1">
    <citation type="journal article" date="2019" name="Int. J. Syst. Evol. Microbiol.">
        <title>The Global Catalogue of Microorganisms (GCM) 10K type strain sequencing project: providing services to taxonomists for standard genome sequencing and annotation.</title>
        <authorList>
            <consortium name="The Broad Institute Genomics Platform"/>
            <consortium name="The Broad Institute Genome Sequencing Center for Infectious Disease"/>
            <person name="Wu L."/>
            <person name="Ma J."/>
        </authorList>
    </citation>
    <scope>NUCLEOTIDE SEQUENCE [LARGE SCALE GENOMIC DNA]</scope>
    <source>
        <strain evidence="8 9">JCM 12149</strain>
    </source>
</reference>
<dbReference type="InterPro" id="IPR051204">
    <property type="entry name" value="ABC_transp_perm/SBD"/>
</dbReference>
<evidence type="ECO:0000313" key="9">
    <source>
        <dbReference type="Proteomes" id="UP001501459"/>
    </source>
</evidence>
<sequence length="220" mass="24224">MYDYNYFSVFYKRLPDLLETLYEHVIISGIAILLGCIIAIPIGIFLSWTSIRWIKSTILNITNVFQTIPTLALLAMLLPLFGIGMKPAIVALFLYSLMPIMKNTYAGFESIDSEIIQSAEGMGYSPLQRLLQIEIPLAVPYIMSGIRLTTVYIVSWAVLAGLIGGGGLGQLIVTGMGLNDQPLIIAASVFSMILVLITDFLLGTVEKLFSRKGQPEKQNV</sequence>
<dbReference type="CDD" id="cd06261">
    <property type="entry name" value="TM_PBP2"/>
    <property type="match status" value="1"/>
</dbReference>
<comment type="subcellular location">
    <subcellularLocation>
        <location evidence="6">Cell membrane</location>
        <topology evidence="6">Multi-pass membrane protein</topology>
    </subcellularLocation>
    <subcellularLocation>
        <location evidence="1">Membrane</location>
        <topology evidence="1">Multi-pass membrane protein</topology>
    </subcellularLocation>
</comment>
<dbReference type="PROSITE" id="PS50928">
    <property type="entry name" value="ABC_TM1"/>
    <property type="match status" value="1"/>
</dbReference>
<proteinExistence type="inferred from homology"/>
<dbReference type="SUPFAM" id="SSF161098">
    <property type="entry name" value="MetI-like"/>
    <property type="match status" value="1"/>
</dbReference>
<feature type="transmembrane region" description="Helical" evidence="6">
    <location>
        <begin position="184"/>
        <end position="202"/>
    </location>
</feature>
<gene>
    <name evidence="8" type="ORF">GCM10008983_10310</name>
</gene>
<feature type="transmembrane region" description="Helical" evidence="6">
    <location>
        <begin position="21"/>
        <end position="48"/>
    </location>
</feature>
<dbReference type="RefSeq" id="WP_343751604.1">
    <property type="nucleotide sequence ID" value="NZ_BAAADM010000028.1"/>
</dbReference>
<comment type="similarity">
    <text evidence="6">Belongs to the binding-protein-dependent transport system permease family.</text>
</comment>
<keyword evidence="5 6" id="KW-0472">Membrane</keyword>
<evidence type="ECO:0000256" key="1">
    <source>
        <dbReference type="ARBA" id="ARBA00004141"/>
    </source>
</evidence>
<dbReference type="Pfam" id="PF00528">
    <property type="entry name" value="BPD_transp_1"/>
    <property type="match status" value="1"/>
</dbReference>
<keyword evidence="9" id="KW-1185">Reference proteome</keyword>